<evidence type="ECO:0000313" key="1">
    <source>
        <dbReference type="EMBL" id="TNN53655.1"/>
    </source>
</evidence>
<accession>A0A4Z2GK63</accession>
<dbReference type="AlphaFoldDB" id="A0A4Z2GK63"/>
<proteinExistence type="predicted"/>
<dbReference type="Proteomes" id="UP000314294">
    <property type="component" value="Unassembled WGS sequence"/>
</dbReference>
<sequence length="143" mass="16015">MPTPWMPMLAGVSMTELPPSSGFMVEHEAQLWQGEAGRPSQTKQGVVEVHGITAQPPVVGGFHAHRKEEKRLDMWRELLVGITLRHKLNEQMSVRASLEAGVGNFSNAEMDSSYPRDKHVVEGSIQLLYRHFDGTLQGYVYTN</sequence>
<comment type="caution">
    <text evidence="1">The sequence shown here is derived from an EMBL/GenBank/DDBJ whole genome shotgun (WGS) entry which is preliminary data.</text>
</comment>
<gene>
    <name evidence="1" type="ORF">EYF80_036121</name>
</gene>
<reference evidence="1 2" key="1">
    <citation type="submission" date="2019-03" db="EMBL/GenBank/DDBJ databases">
        <title>First draft genome of Liparis tanakae, snailfish: a comprehensive survey of snailfish specific genes.</title>
        <authorList>
            <person name="Kim W."/>
            <person name="Song I."/>
            <person name="Jeong J.-H."/>
            <person name="Kim D."/>
            <person name="Kim S."/>
            <person name="Ryu S."/>
            <person name="Song J.Y."/>
            <person name="Lee S.K."/>
        </authorList>
    </citation>
    <scope>NUCLEOTIDE SEQUENCE [LARGE SCALE GENOMIC DNA]</scope>
    <source>
        <tissue evidence="1">Muscle</tissue>
    </source>
</reference>
<dbReference type="EMBL" id="SRLO01000509">
    <property type="protein sequence ID" value="TNN53655.1"/>
    <property type="molecule type" value="Genomic_DNA"/>
</dbReference>
<keyword evidence="2" id="KW-1185">Reference proteome</keyword>
<evidence type="ECO:0000313" key="2">
    <source>
        <dbReference type="Proteomes" id="UP000314294"/>
    </source>
</evidence>
<name>A0A4Z2GK63_9TELE</name>
<organism evidence="1 2">
    <name type="scientific">Liparis tanakae</name>
    <name type="common">Tanaka's snailfish</name>
    <dbReference type="NCBI Taxonomy" id="230148"/>
    <lineage>
        <taxon>Eukaryota</taxon>
        <taxon>Metazoa</taxon>
        <taxon>Chordata</taxon>
        <taxon>Craniata</taxon>
        <taxon>Vertebrata</taxon>
        <taxon>Euteleostomi</taxon>
        <taxon>Actinopterygii</taxon>
        <taxon>Neopterygii</taxon>
        <taxon>Teleostei</taxon>
        <taxon>Neoteleostei</taxon>
        <taxon>Acanthomorphata</taxon>
        <taxon>Eupercaria</taxon>
        <taxon>Perciformes</taxon>
        <taxon>Cottioidei</taxon>
        <taxon>Cottales</taxon>
        <taxon>Liparidae</taxon>
        <taxon>Liparis</taxon>
    </lineage>
</organism>
<protein>
    <submittedName>
        <fullName evidence="1">Uncharacterized protein</fullName>
    </submittedName>
</protein>